<sequence>MLSSSSEYINALREGHYLLFLQWVDFITKKYETKGADDLVNVLIFEWLSHSYSEEDAKKLAILQAVFEMESKPLQGKLDYSLKIISQALFLCMVFQKSAMDIQRLSQNQITGRTIDKLIGEKLAQLNPFTYEKRLEDAQMQFYEWVESADEKEVVDAFAKINAVTAPRYLLEDYILHLERIKIKDDELYSARLSMAKRFLGYLYKQTEMSPKVAHVITTYVNSLRELHPSKSELECLNNISPPSAREYAWRWATGIGISFFSIVLREKSLGDLISGTNLSSNDAVNFDLKK</sequence>
<dbReference type="Pfam" id="PF18534">
    <property type="entry name" value="HBD"/>
    <property type="match status" value="1"/>
</dbReference>
<evidence type="ECO:0000259" key="1">
    <source>
        <dbReference type="Pfam" id="PF18534"/>
    </source>
</evidence>
<feature type="domain" description="Lpg0393-like VPS9-like" evidence="2">
    <location>
        <begin position="4"/>
        <end position="140"/>
    </location>
</feature>
<dbReference type="Proteomes" id="UP000254554">
    <property type="component" value="Unassembled WGS sequence"/>
</dbReference>
<evidence type="ECO:0000259" key="2">
    <source>
        <dbReference type="Pfam" id="PF22035"/>
    </source>
</evidence>
<protein>
    <submittedName>
        <fullName evidence="3">Uncharacterized protein</fullName>
    </submittedName>
</protein>
<dbReference type="GeneID" id="93293500"/>
<gene>
    <name evidence="3" type="ORF">NCTC11370_02743</name>
</gene>
<dbReference type="EMBL" id="UGGT01000001">
    <property type="protein sequence ID" value="STO22651.1"/>
    <property type="molecule type" value="Genomic_DNA"/>
</dbReference>
<evidence type="ECO:0000313" key="4">
    <source>
        <dbReference type="Proteomes" id="UP000254554"/>
    </source>
</evidence>
<accession>A0A377GDU4</accession>
<evidence type="ECO:0000313" key="3">
    <source>
        <dbReference type="EMBL" id="STO22651.1"/>
    </source>
</evidence>
<dbReference type="OrthoDB" id="5648585at2"/>
<feature type="domain" description="Lpg0393 helical bundle" evidence="1">
    <location>
        <begin position="166"/>
        <end position="247"/>
    </location>
</feature>
<reference evidence="3 4" key="1">
    <citation type="submission" date="2018-06" db="EMBL/GenBank/DDBJ databases">
        <authorList>
            <consortium name="Pathogen Informatics"/>
            <person name="Doyle S."/>
        </authorList>
    </citation>
    <scope>NUCLEOTIDE SEQUENCE [LARGE SCALE GENOMIC DNA]</scope>
    <source>
        <strain evidence="3 4">NCTC11370</strain>
    </source>
</reference>
<dbReference type="InterPro" id="IPR054178">
    <property type="entry name" value="Lpg0393-like_VPS9"/>
</dbReference>
<proteinExistence type="predicted"/>
<dbReference type="Pfam" id="PF22035">
    <property type="entry name" value="Lpg0393_VPS9"/>
    <property type="match status" value="1"/>
</dbReference>
<dbReference type="STRING" id="1094715.GCA_000236165_02588"/>
<organism evidence="3 4">
    <name type="scientific">Fluoribacter dumoffii</name>
    <dbReference type="NCBI Taxonomy" id="463"/>
    <lineage>
        <taxon>Bacteria</taxon>
        <taxon>Pseudomonadati</taxon>
        <taxon>Pseudomonadota</taxon>
        <taxon>Gammaproteobacteria</taxon>
        <taxon>Legionellales</taxon>
        <taxon>Legionellaceae</taxon>
        <taxon>Fluoribacter</taxon>
    </lineage>
</organism>
<dbReference type="RefSeq" id="WP_010654759.1">
    <property type="nucleotide sequence ID" value="NZ_JAPHOO010000001.1"/>
</dbReference>
<dbReference type="InterPro" id="IPR041321">
    <property type="entry name" value="Lpg0393_HBD"/>
</dbReference>
<keyword evidence="4" id="KW-1185">Reference proteome</keyword>
<name>A0A377GDU4_9GAMM</name>
<dbReference type="AlphaFoldDB" id="A0A377GDU4"/>